<sequence length="347" mass="37653">MLPFKVLLSLSRASTAKMLRTSIVLISAILISYVRLVSSRTIFDIHASERSNATDALAVQASRPVTNAKMMEKGMKRLQPPKKLASQIVEGKKKRANRIDTAPLARRSSAPAVIPCGMINAVDARTGEFLGILDFDVRYVYLQQRAFVVESTSGQSGWDSWQVFDMPEDTSGIFSLRVEDFYQPSSAFIGATWLGFDNSVSGPYDLGPGSTNIAFTNLIGFSPGGGQYQSDLWSINPITTELTATWTNSDGSLFPATIFFDDDQGDGNVGLTGDLPAVVAAAQAQLPPGYVVQCDFWTGANPVSPCAIPIRLFYAGYPGTDVVCDSGETLYPRDSSLKETRRRSRSS</sequence>
<dbReference type="EMBL" id="KV428129">
    <property type="protein sequence ID" value="KZT35738.1"/>
    <property type="molecule type" value="Genomic_DNA"/>
</dbReference>
<gene>
    <name evidence="1" type="ORF">SISSUDRAFT_1121399</name>
</gene>
<reference evidence="1 2" key="1">
    <citation type="journal article" date="2016" name="Mol. Biol. Evol.">
        <title>Comparative Genomics of Early-Diverging Mushroom-Forming Fungi Provides Insights into the Origins of Lignocellulose Decay Capabilities.</title>
        <authorList>
            <person name="Nagy L.G."/>
            <person name="Riley R."/>
            <person name="Tritt A."/>
            <person name="Adam C."/>
            <person name="Daum C."/>
            <person name="Floudas D."/>
            <person name="Sun H."/>
            <person name="Yadav J.S."/>
            <person name="Pangilinan J."/>
            <person name="Larsson K.H."/>
            <person name="Matsuura K."/>
            <person name="Barry K."/>
            <person name="Labutti K."/>
            <person name="Kuo R."/>
            <person name="Ohm R.A."/>
            <person name="Bhattacharya S.S."/>
            <person name="Shirouzu T."/>
            <person name="Yoshinaga Y."/>
            <person name="Martin F.M."/>
            <person name="Grigoriev I.V."/>
            <person name="Hibbett D.S."/>
        </authorList>
    </citation>
    <scope>NUCLEOTIDE SEQUENCE [LARGE SCALE GENOMIC DNA]</scope>
    <source>
        <strain evidence="1 2">HHB10207 ss-3</strain>
    </source>
</reference>
<accession>A0A166AW10</accession>
<dbReference type="OrthoDB" id="4584900at2759"/>
<evidence type="ECO:0000313" key="1">
    <source>
        <dbReference type="EMBL" id="KZT35738.1"/>
    </source>
</evidence>
<organism evidence="1 2">
    <name type="scientific">Sistotremastrum suecicum HHB10207 ss-3</name>
    <dbReference type="NCBI Taxonomy" id="1314776"/>
    <lineage>
        <taxon>Eukaryota</taxon>
        <taxon>Fungi</taxon>
        <taxon>Dikarya</taxon>
        <taxon>Basidiomycota</taxon>
        <taxon>Agaricomycotina</taxon>
        <taxon>Agaricomycetes</taxon>
        <taxon>Sistotremastrales</taxon>
        <taxon>Sistotremastraceae</taxon>
        <taxon>Sistotremastrum</taxon>
    </lineage>
</organism>
<dbReference type="AlphaFoldDB" id="A0A166AW10"/>
<proteinExistence type="predicted"/>
<dbReference type="Proteomes" id="UP000076798">
    <property type="component" value="Unassembled WGS sequence"/>
</dbReference>
<name>A0A166AW10_9AGAM</name>
<keyword evidence="2" id="KW-1185">Reference proteome</keyword>
<evidence type="ECO:0000313" key="2">
    <source>
        <dbReference type="Proteomes" id="UP000076798"/>
    </source>
</evidence>
<protein>
    <submittedName>
        <fullName evidence="1">Uncharacterized protein</fullName>
    </submittedName>
</protein>